<dbReference type="Proteomes" id="UP000504615">
    <property type="component" value="Unplaced"/>
</dbReference>
<evidence type="ECO:0000313" key="1">
    <source>
        <dbReference type="Proteomes" id="UP000504615"/>
    </source>
</evidence>
<dbReference type="AlphaFoldDB" id="A0A6I9WML5"/>
<protein>
    <submittedName>
        <fullName evidence="2">Uncharacterized protein LOC105429502</fullName>
    </submittedName>
</protein>
<gene>
    <name evidence="2" type="primary">LOC105429502</name>
</gene>
<name>A0A6I9WML5_9HYME</name>
<evidence type="ECO:0000313" key="2">
    <source>
        <dbReference type="RefSeq" id="XP_011640808.1"/>
    </source>
</evidence>
<dbReference type="OrthoDB" id="7698937at2759"/>
<dbReference type="RefSeq" id="XP_011640808.1">
    <property type="nucleotide sequence ID" value="XM_011642506.2"/>
</dbReference>
<organism evidence="1 2">
    <name type="scientific">Pogonomyrmex barbatus</name>
    <name type="common">red harvester ant</name>
    <dbReference type="NCBI Taxonomy" id="144034"/>
    <lineage>
        <taxon>Eukaryota</taxon>
        <taxon>Metazoa</taxon>
        <taxon>Ecdysozoa</taxon>
        <taxon>Arthropoda</taxon>
        <taxon>Hexapoda</taxon>
        <taxon>Insecta</taxon>
        <taxon>Pterygota</taxon>
        <taxon>Neoptera</taxon>
        <taxon>Endopterygota</taxon>
        <taxon>Hymenoptera</taxon>
        <taxon>Apocrita</taxon>
        <taxon>Aculeata</taxon>
        <taxon>Formicoidea</taxon>
        <taxon>Formicidae</taxon>
        <taxon>Myrmicinae</taxon>
        <taxon>Pogonomyrmex</taxon>
    </lineage>
</organism>
<dbReference type="KEGG" id="pbar:105429502"/>
<reference evidence="2" key="1">
    <citation type="submission" date="2025-08" db="UniProtKB">
        <authorList>
            <consortium name="RefSeq"/>
        </authorList>
    </citation>
    <scope>IDENTIFICATION</scope>
</reference>
<keyword evidence="1" id="KW-1185">Reference proteome</keyword>
<proteinExistence type="predicted"/>
<accession>A0A6I9WML5</accession>
<sequence length="383" mass="43512">MDTREIDASRTATGAFKDLKISENSADSSLDDEKEEGKQRIRDDRSSGIARCLKVLFCCVKRESSVEEIEYDPDEYDYIVEKLVVRRVPLALFAIPADLMDRRRFGVTNHSSRSTFSSSFSRDAQNTAREMPHLVRIACDSATNKALLCKDKCQDPIDGSYQEKYSIRREGILSRFSALYPDLKSKSPLKDPLNFSQGGRLFTEDFSEISSSTRTDVSSRTTSSMAVSNDAPIRDDFICRKSTDSLFKFAKKTNDKSRAKKNDAVQDVSRKEQDKFIPKRIQKYVVLPFQVRRGSFDPAKSKAIIGDLGVDGKSLSYVDEFVKNKPSESTESTENVKNRDLGSNTAVRWRITIKRQRANAIPEHVVSEECFFFKPRFLEGKMQ</sequence>
<dbReference type="GeneID" id="105429502"/>